<evidence type="ECO:0000256" key="2">
    <source>
        <dbReference type="ARBA" id="ARBA00010992"/>
    </source>
</evidence>
<dbReference type="InterPro" id="IPR020846">
    <property type="entry name" value="MFS_dom"/>
</dbReference>
<evidence type="ECO:0000256" key="4">
    <source>
        <dbReference type="ARBA" id="ARBA00022475"/>
    </source>
</evidence>
<evidence type="ECO:0000256" key="3">
    <source>
        <dbReference type="ARBA" id="ARBA00022448"/>
    </source>
</evidence>
<dbReference type="Pfam" id="PF00083">
    <property type="entry name" value="Sugar_tr"/>
    <property type="match status" value="1"/>
</dbReference>
<feature type="transmembrane region" description="Helical" evidence="10">
    <location>
        <begin position="39"/>
        <end position="69"/>
    </location>
</feature>
<evidence type="ECO:0000313" key="13">
    <source>
        <dbReference type="Proteomes" id="UP000032683"/>
    </source>
</evidence>
<feature type="transmembrane region" description="Helical" evidence="10">
    <location>
        <begin position="445"/>
        <end position="463"/>
    </location>
</feature>
<gene>
    <name evidence="12" type="ORF">Gxy13693_031_031</name>
</gene>
<keyword evidence="3 9" id="KW-0813">Transport</keyword>
<dbReference type="Gene3D" id="1.20.1250.20">
    <property type="entry name" value="MFS general substrate transporter like domains"/>
    <property type="match status" value="1"/>
</dbReference>
<dbReference type="GO" id="GO:0022857">
    <property type="term" value="F:transmembrane transporter activity"/>
    <property type="evidence" value="ECO:0007669"/>
    <property type="project" value="InterPro"/>
</dbReference>
<feature type="transmembrane region" description="Helical" evidence="10">
    <location>
        <begin position="199"/>
        <end position="217"/>
    </location>
</feature>
<comment type="caution">
    <text evidence="12">The sequence shown here is derived from an EMBL/GenBank/DDBJ whole genome shotgun (WGS) entry which is preliminary data.</text>
</comment>
<dbReference type="FunFam" id="1.20.1250.20:FF:000218">
    <property type="entry name" value="facilitated trehalose transporter Tret1"/>
    <property type="match status" value="1"/>
</dbReference>
<feature type="transmembrane region" description="Helical" evidence="10">
    <location>
        <begin position="349"/>
        <end position="370"/>
    </location>
</feature>
<dbReference type="GO" id="GO:0005886">
    <property type="term" value="C:plasma membrane"/>
    <property type="evidence" value="ECO:0007669"/>
    <property type="project" value="UniProtKB-SubCell"/>
</dbReference>
<dbReference type="PROSITE" id="PS00216">
    <property type="entry name" value="SUGAR_TRANSPORT_1"/>
    <property type="match status" value="1"/>
</dbReference>
<proteinExistence type="inferred from homology"/>
<dbReference type="SUPFAM" id="SSF103473">
    <property type="entry name" value="MFS general substrate transporter"/>
    <property type="match status" value="1"/>
</dbReference>
<comment type="similarity">
    <text evidence="2 9">Belongs to the major facilitator superfamily. Sugar transporter (TC 2.A.1.1) family.</text>
</comment>
<dbReference type="Proteomes" id="UP000032683">
    <property type="component" value="Unassembled WGS sequence"/>
</dbReference>
<dbReference type="PRINTS" id="PR00171">
    <property type="entry name" value="SUGRTRNSPORT"/>
</dbReference>
<dbReference type="EMBL" id="BANJ01000031">
    <property type="protein sequence ID" value="GAN99712.1"/>
    <property type="molecule type" value="Genomic_DNA"/>
</dbReference>
<keyword evidence="8 10" id="KW-0472">Membrane</keyword>
<evidence type="ECO:0000256" key="5">
    <source>
        <dbReference type="ARBA" id="ARBA00022597"/>
    </source>
</evidence>
<protein>
    <submittedName>
        <fullName evidence="12">Major facilitator superfamily sugar transporter</fullName>
    </submittedName>
</protein>
<dbReference type="AlphaFoldDB" id="A0A0D6Q876"/>
<feature type="transmembrane region" description="Helical" evidence="10">
    <location>
        <begin position="376"/>
        <end position="401"/>
    </location>
</feature>
<dbReference type="PANTHER" id="PTHR48020">
    <property type="entry name" value="PROTON MYO-INOSITOL COTRANSPORTER"/>
    <property type="match status" value="1"/>
</dbReference>
<comment type="subcellular location">
    <subcellularLocation>
        <location evidence="1">Cell membrane</location>
        <topology evidence="1">Multi-pass membrane protein</topology>
    </subcellularLocation>
</comment>
<evidence type="ECO:0000256" key="10">
    <source>
        <dbReference type="SAM" id="Phobius"/>
    </source>
</evidence>
<accession>A0A0D6Q876</accession>
<evidence type="ECO:0000256" key="6">
    <source>
        <dbReference type="ARBA" id="ARBA00022692"/>
    </source>
</evidence>
<feature type="transmembrane region" description="Helical" evidence="10">
    <location>
        <begin position="167"/>
        <end position="187"/>
    </location>
</feature>
<dbReference type="PROSITE" id="PS50850">
    <property type="entry name" value="MFS"/>
    <property type="match status" value="1"/>
</dbReference>
<dbReference type="InterPro" id="IPR036259">
    <property type="entry name" value="MFS_trans_sf"/>
</dbReference>
<dbReference type="InterPro" id="IPR005828">
    <property type="entry name" value="MFS_sugar_transport-like"/>
</dbReference>
<reference evidence="12 13" key="1">
    <citation type="submission" date="2012-11" db="EMBL/GenBank/DDBJ databases">
        <title>Whole genome sequence of Gluconacetobacter xylinus NBRC 13693.</title>
        <authorList>
            <person name="Azuma Y."/>
            <person name="Higashiura N."/>
            <person name="Hirakawa H."/>
            <person name="Matsushita K."/>
        </authorList>
    </citation>
    <scope>NUCLEOTIDE SEQUENCE [LARGE SCALE GENOMIC DNA]</scope>
    <source>
        <strain evidence="12 13">NBRC 13693</strain>
    </source>
</reference>
<evidence type="ECO:0000256" key="1">
    <source>
        <dbReference type="ARBA" id="ARBA00004651"/>
    </source>
</evidence>
<feature type="transmembrane region" description="Helical" evidence="10">
    <location>
        <begin position="109"/>
        <end position="128"/>
    </location>
</feature>
<name>A0A0D6Q876_KOMXY</name>
<keyword evidence="6 10" id="KW-0812">Transmembrane</keyword>
<sequence>MPTTPNIQDISRYHTHKRALSALAAMVHRGDQTLSARRYVSVAAAVAAVGGLLFGYDTGIIASALIFVTQTFSLSTAGQEWVAAALNIGAIFGALLSGPVSDQWGRRPAIMVAAGIFIVASLGCGLAPDVSTLIFARLWLGAAIGATTQIVPVYVAELAPASRRGGLVSLFQLVFSLGLLLAFFVGYELSGGVESWRAMFMLGALPAILLALGMIFLPESPRWLLHHEHEHRAVSILYKLRGHKDIVRQELDDVLTVVAGVADEANGASLKQRWIRPALLAALGVAAFSQLSGPNVIVYYAPIILSQAGLGHSAALLTSVSVGVTSTITTAMGIAFIDRIGRRRMMLCMLPVAALSLFVLGAVFLSAAPLTGGRMVLMVVSLLGYIFFNFGSLSVAVWLIAAEVFPLFVRSKAMGMASATVWVSDTLVSLVTLSLVQALGTTGTFWLFGFINLAAFVFVWKYVPETAGTTLEEIESALRSGTFYTNIGRQAGARRNS</sequence>
<dbReference type="InterPro" id="IPR005829">
    <property type="entry name" value="Sugar_transporter_CS"/>
</dbReference>
<dbReference type="InterPro" id="IPR003663">
    <property type="entry name" value="Sugar/inositol_transpt"/>
</dbReference>
<dbReference type="RefSeq" id="WP_048856249.1">
    <property type="nucleotide sequence ID" value="NZ_BANJ01000031.1"/>
</dbReference>
<feature type="transmembrane region" description="Helical" evidence="10">
    <location>
        <begin position="313"/>
        <end position="337"/>
    </location>
</feature>
<dbReference type="NCBIfam" id="TIGR00879">
    <property type="entry name" value="SP"/>
    <property type="match status" value="1"/>
</dbReference>
<feature type="transmembrane region" description="Helical" evidence="10">
    <location>
        <begin position="278"/>
        <end position="301"/>
    </location>
</feature>
<organism evidence="12 13">
    <name type="scientific">Komagataeibacter xylinus NBRC 13693</name>
    <dbReference type="NCBI Taxonomy" id="1234668"/>
    <lineage>
        <taxon>Bacteria</taxon>
        <taxon>Pseudomonadati</taxon>
        <taxon>Pseudomonadota</taxon>
        <taxon>Alphaproteobacteria</taxon>
        <taxon>Acetobacterales</taxon>
        <taxon>Acetobacteraceae</taxon>
        <taxon>Komagataeibacter</taxon>
    </lineage>
</organism>
<evidence type="ECO:0000259" key="11">
    <source>
        <dbReference type="PROSITE" id="PS50850"/>
    </source>
</evidence>
<keyword evidence="4" id="KW-1003">Cell membrane</keyword>
<feature type="transmembrane region" description="Helical" evidence="10">
    <location>
        <begin position="81"/>
        <end position="97"/>
    </location>
</feature>
<evidence type="ECO:0000256" key="9">
    <source>
        <dbReference type="RuleBase" id="RU003346"/>
    </source>
</evidence>
<keyword evidence="5 12" id="KW-0762">Sugar transport</keyword>
<evidence type="ECO:0000256" key="7">
    <source>
        <dbReference type="ARBA" id="ARBA00022989"/>
    </source>
</evidence>
<dbReference type="PANTHER" id="PTHR48020:SF12">
    <property type="entry name" value="PROTON MYO-INOSITOL COTRANSPORTER"/>
    <property type="match status" value="1"/>
</dbReference>
<keyword evidence="7 10" id="KW-1133">Transmembrane helix</keyword>
<dbReference type="InterPro" id="IPR050814">
    <property type="entry name" value="Myo-inositol_Transporter"/>
</dbReference>
<evidence type="ECO:0000256" key="8">
    <source>
        <dbReference type="ARBA" id="ARBA00023136"/>
    </source>
</evidence>
<feature type="transmembrane region" description="Helical" evidence="10">
    <location>
        <begin position="134"/>
        <end position="155"/>
    </location>
</feature>
<evidence type="ECO:0000313" key="12">
    <source>
        <dbReference type="EMBL" id="GAN99712.1"/>
    </source>
</evidence>
<feature type="domain" description="Major facilitator superfamily (MFS) profile" evidence="11">
    <location>
        <begin position="43"/>
        <end position="467"/>
    </location>
</feature>